<dbReference type="EMBL" id="NBII01000008">
    <property type="protein sequence ID" value="PAV16245.1"/>
    <property type="molecule type" value="Genomic_DNA"/>
</dbReference>
<dbReference type="Gene3D" id="1.10.3210.50">
    <property type="match status" value="2"/>
</dbReference>
<dbReference type="PANTHER" id="PTHR33594:SF1">
    <property type="entry name" value="HD_PDEASE DOMAIN-CONTAINING PROTEIN"/>
    <property type="match status" value="1"/>
</dbReference>
<protein>
    <submittedName>
        <fullName evidence="1">Metal dependent phosphohydrolase</fullName>
    </submittedName>
</protein>
<dbReference type="GO" id="GO:0016787">
    <property type="term" value="F:hydrolase activity"/>
    <property type="evidence" value="ECO:0007669"/>
    <property type="project" value="UniProtKB-KW"/>
</dbReference>
<dbReference type="STRING" id="2282107.A0A286U9J6"/>
<keyword evidence="2" id="KW-1185">Reference proteome</keyword>
<reference evidence="1 2" key="1">
    <citation type="journal article" date="2017" name="Mol. Ecol.">
        <title>Comparative and population genomic landscape of Phellinus noxius: A hypervariable fungus causing root rot in trees.</title>
        <authorList>
            <person name="Chung C.L."/>
            <person name="Lee T.J."/>
            <person name="Akiba M."/>
            <person name="Lee H.H."/>
            <person name="Kuo T.H."/>
            <person name="Liu D."/>
            <person name="Ke H.M."/>
            <person name="Yokoi T."/>
            <person name="Roa M.B."/>
            <person name="Lu M.J."/>
            <person name="Chang Y.Y."/>
            <person name="Ann P.J."/>
            <person name="Tsai J.N."/>
            <person name="Chen C.Y."/>
            <person name="Tzean S.S."/>
            <person name="Ota Y."/>
            <person name="Hattori T."/>
            <person name="Sahashi N."/>
            <person name="Liou R.F."/>
            <person name="Kikuchi T."/>
            <person name="Tsai I.J."/>
        </authorList>
    </citation>
    <scope>NUCLEOTIDE SEQUENCE [LARGE SCALE GENOMIC DNA]</scope>
    <source>
        <strain evidence="1 2">FFPRI411160</strain>
    </source>
</reference>
<dbReference type="SUPFAM" id="SSF109604">
    <property type="entry name" value="HD-domain/PDEase-like"/>
    <property type="match status" value="1"/>
</dbReference>
<name>A0A286U9J6_9AGAM</name>
<sequence length="188" mass="21465">MTNVYPRTMAKYDPSHDAYHVQRVRKTALALARDVSADPLTFFTPFFESVRGHVDLFKNDRAVLIAKIVNNVSWSTEKKLRAEGAITTWHESCVELHCVQDADRLDAIGAFGIMRCAAFSCTANRPLYVPSQDPAFEQSAVGHFHDKLLKIKERLKTEMGKKLGEERHKYMISFLNALESEYNWLEGQ</sequence>
<dbReference type="PANTHER" id="PTHR33594">
    <property type="entry name" value="SUPERFAMILY HYDROLASE, PUTATIVE (AFU_ORTHOLOGUE AFUA_1G03035)-RELATED"/>
    <property type="match status" value="1"/>
</dbReference>
<dbReference type="AlphaFoldDB" id="A0A286U9J6"/>
<dbReference type="InParanoid" id="A0A286U9J6"/>
<dbReference type="OrthoDB" id="16547at2759"/>
<gene>
    <name evidence="1" type="ORF">PNOK_0786500</name>
</gene>
<organism evidence="1 2">
    <name type="scientific">Pyrrhoderma noxium</name>
    <dbReference type="NCBI Taxonomy" id="2282107"/>
    <lineage>
        <taxon>Eukaryota</taxon>
        <taxon>Fungi</taxon>
        <taxon>Dikarya</taxon>
        <taxon>Basidiomycota</taxon>
        <taxon>Agaricomycotina</taxon>
        <taxon>Agaricomycetes</taxon>
        <taxon>Hymenochaetales</taxon>
        <taxon>Hymenochaetaceae</taxon>
        <taxon>Pyrrhoderma</taxon>
    </lineage>
</organism>
<proteinExistence type="predicted"/>
<comment type="caution">
    <text evidence="1">The sequence shown here is derived from an EMBL/GenBank/DDBJ whole genome shotgun (WGS) entry which is preliminary data.</text>
</comment>
<accession>A0A286U9J6</accession>
<evidence type="ECO:0000313" key="1">
    <source>
        <dbReference type="EMBL" id="PAV16245.1"/>
    </source>
</evidence>
<evidence type="ECO:0000313" key="2">
    <source>
        <dbReference type="Proteomes" id="UP000217199"/>
    </source>
</evidence>
<dbReference type="Proteomes" id="UP000217199">
    <property type="component" value="Unassembled WGS sequence"/>
</dbReference>